<dbReference type="AlphaFoldDB" id="A0A0D0HP72"/>
<dbReference type="CDD" id="cd14014">
    <property type="entry name" value="STKc_PknB_like"/>
    <property type="match status" value="1"/>
</dbReference>
<evidence type="ECO:0000259" key="1">
    <source>
        <dbReference type="PROSITE" id="PS50011"/>
    </source>
</evidence>
<name>A0A0D0HP72_9BACL</name>
<dbReference type="Pfam" id="PF00069">
    <property type="entry name" value="Pkinase"/>
    <property type="match status" value="1"/>
</dbReference>
<comment type="caution">
    <text evidence="2">The sequence shown here is derived from an EMBL/GenBank/DDBJ whole genome shotgun (WGS) entry which is preliminary data.</text>
</comment>
<proteinExistence type="predicted"/>
<gene>
    <name evidence="2" type="ORF">JV16_01586</name>
</gene>
<dbReference type="Gene3D" id="1.10.510.10">
    <property type="entry name" value="Transferase(Phosphotransferase) domain 1"/>
    <property type="match status" value="1"/>
</dbReference>
<dbReference type="PANTHER" id="PTHR24347">
    <property type="entry name" value="SERINE/THREONINE-PROTEIN KINASE"/>
    <property type="match status" value="1"/>
</dbReference>
<sequence>MKSPNLSVEDVKKILESCRDAISDLEFLNKGGQKQVFKCKINNKYYTLKFLELTDLKEPGDVNDTQDIQSEILARATREIDIMRKCNTPTLVKLGPIGMTLVNYDEKKFLYFSEEFIEGHDLFQVLSKGPLSQSEVIQLGVDITTAIDHLWSIGMVHRDIKPKNIMRKIDGTFVLLDTGIAFDTQGKALTQAFHIIGTKIYMSPEQLANIKTSLDFRSDLYLLGVVLYESLTGRHPFFTPHMNSVQLVSKILNNEYIPLSQLYKGVHPKLERLVNRLLSVQPHLRYRSCKSLIQQ</sequence>
<dbReference type="GO" id="GO:0005524">
    <property type="term" value="F:ATP binding"/>
    <property type="evidence" value="ECO:0007669"/>
    <property type="project" value="InterPro"/>
</dbReference>
<evidence type="ECO:0000313" key="3">
    <source>
        <dbReference type="Proteomes" id="UP000032047"/>
    </source>
</evidence>
<evidence type="ECO:0000313" key="2">
    <source>
        <dbReference type="EMBL" id="KIP21092.1"/>
    </source>
</evidence>
<dbReference type="GO" id="GO:0004674">
    <property type="term" value="F:protein serine/threonine kinase activity"/>
    <property type="evidence" value="ECO:0007669"/>
    <property type="project" value="UniProtKB-EC"/>
</dbReference>
<protein>
    <submittedName>
        <fullName evidence="2">Putative serine/threonine-protein kinase pknH</fullName>
        <ecNumber evidence="2">2.7.11.1</ecNumber>
    </submittedName>
</protein>
<reference evidence="2 3" key="1">
    <citation type="submission" date="2015-01" db="EMBL/GenBank/DDBJ databases">
        <title>Genome sequence of Anoxybacillus ayderensis strain AB04.</title>
        <authorList>
            <person name="Belduz A.O."/>
            <person name="Canakci S."/>
            <person name="Chan K.-G."/>
            <person name="Kahar U.M."/>
            <person name="Yaakob A.S."/>
            <person name="Chan C.S."/>
            <person name="Goh K.M."/>
        </authorList>
    </citation>
    <scope>NUCLEOTIDE SEQUENCE [LARGE SCALE GENOMIC DNA]</scope>
    <source>
        <strain evidence="2 3">AB04</strain>
    </source>
</reference>
<dbReference type="RefSeq" id="WP_042535092.1">
    <property type="nucleotide sequence ID" value="NZ_JXTG01000007.1"/>
</dbReference>
<dbReference type="PROSITE" id="PS50011">
    <property type="entry name" value="PROTEIN_KINASE_DOM"/>
    <property type="match status" value="1"/>
</dbReference>
<organism evidence="2 3">
    <name type="scientific">Anoxybacillus ayderensis</name>
    <dbReference type="NCBI Taxonomy" id="265546"/>
    <lineage>
        <taxon>Bacteria</taxon>
        <taxon>Bacillati</taxon>
        <taxon>Bacillota</taxon>
        <taxon>Bacilli</taxon>
        <taxon>Bacillales</taxon>
        <taxon>Anoxybacillaceae</taxon>
        <taxon>Anoxybacillus</taxon>
    </lineage>
</organism>
<keyword evidence="2" id="KW-0808">Transferase</keyword>
<dbReference type="SUPFAM" id="SSF56112">
    <property type="entry name" value="Protein kinase-like (PK-like)"/>
    <property type="match status" value="1"/>
</dbReference>
<dbReference type="InterPro" id="IPR000719">
    <property type="entry name" value="Prot_kinase_dom"/>
</dbReference>
<dbReference type="SMART" id="SM00220">
    <property type="entry name" value="S_TKc"/>
    <property type="match status" value="1"/>
</dbReference>
<dbReference type="EC" id="2.7.11.1" evidence="2"/>
<dbReference type="InterPro" id="IPR011009">
    <property type="entry name" value="Kinase-like_dom_sf"/>
</dbReference>
<feature type="domain" description="Protein kinase" evidence="1">
    <location>
        <begin position="22"/>
        <end position="295"/>
    </location>
</feature>
<dbReference type="PATRIC" id="fig|265546.4.peg.1585"/>
<keyword evidence="2" id="KW-0418">Kinase</keyword>
<dbReference type="EMBL" id="JXTG01000007">
    <property type="protein sequence ID" value="KIP21092.1"/>
    <property type="molecule type" value="Genomic_DNA"/>
</dbReference>
<keyword evidence="3" id="KW-1185">Reference proteome</keyword>
<dbReference type="Proteomes" id="UP000032047">
    <property type="component" value="Unassembled WGS sequence"/>
</dbReference>
<accession>A0A0D0HP72</accession>